<sequence length="342" mass="37781">MKSSFVKGLVVVALSLLLIPIVPAIISHFTADEPAIPAYAPIVEAEQKTAYQLLDEVRVYDVVSQTSATLSVEEYMVESVCASISADAEPEMLKAQAVMMYTYILGRRLEEVRSPTPELYGCDISTDTNRYTPLMPKAVFDAMYKDKAEDYLKNIEEAVESVMGEYIAYQGMPIVPAYCFSCGGVTESAQSVLGEAVGYLGEVESEFDSDYQTDVMYTQEELFARITTQPDGITLLGDPSDWLNITKTTDTGYVLEVTLDSTNVVTGAQLAQWLNLPSPRFTVSYSEEFESFTFKVYGSGHLVGLSQYGANKMAKEGMSHTEILEYFYSGAKVCESVSYDQK</sequence>
<dbReference type="InterPro" id="IPR013486">
    <property type="entry name" value="SpoIID/LytB"/>
</dbReference>
<protein>
    <submittedName>
        <fullName evidence="2">SpoIID/LytB domain-containing protein</fullName>
    </submittedName>
</protein>
<dbReference type="NCBIfam" id="TIGR02669">
    <property type="entry name" value="SpoIID_LytB"/>
    <property type="match status" value="1"/>
</dbReference>
<dbReference type="EMBL" id="DVLL01000023">
    <property type="protein sequence ID" value="HIT59501.1"/>
    <property type="molecule type" value="Genomic_DNA"/>
</dbReference>
<gene>
    <name evidence="2" type="ORF">IAC39_07320</name>
</gene>
<name>A0A9D1GUN3_9FIRM</name>
<reference evidence="2" key="2">
    <citation type="journal article" date="2021" name="PeerJ">
        <title>Extensive microbial diversity within the chicken gut microbiome revealed by metagenomics and culture.</title>
        <authorList>
            <person name="Gilroy R."/>
            <person name="Ravi A."/>
            <person name="Getino M."/>
            <person name="Pursley I."/>
            <person name="Horton D.L."/>
            <person name="Alikhan N.F."/>
            <person name="Baker D."/>
            <person name="Gharbi K."/>
            <person name="Hall N."/>
            <person name="Watson M."/>
            <person name="Adriaenssens E.M."/>
            <person name="Foster-Nyarko E."/>
            <person name="Jarju S."/>
            <person name="Secka A."/>
            <person name="Antonio M."/>
            <person name="Oren A."/>
            <person name="Chaudhuri R.R."/>
            <person name="La Ragione R."/>
            <person name="Hildebrand F."/>
            <person name="Pallen M.J."/>
        </authorList>
    </citation>
    <scope>NUCLEOTIDE SEQUENCE</scope>
    <source>
        <strain evidence="2">CHK33-4379</strain>
    </source>
</reference>
<evidence type="ECO:0000259" key="1">
    <source>
        <dbReference type="Pfam" id="PF08486"/>
    </source>
</evidence>
<comment type="caution">
    <text evidence="2">The sequence shown here is derived from an EMBL/GenBank/DDBJ whole genome shotgun (WGS) entry which is preliminary data.</text>
</comment>
<dbReference type="Pfam" id="PF08486">
    <property type="entry name" value="SpoIID"/>
    <property type="match status" value="1"/>
</dbReference>
<dbReference type="GO" id="GO:0030435">
    <property type="term" value="P:sporulation resulting in formation of a cellular spore"/>
    <property type="evidence" value="ECO:0007669"/>
    <property type="project" value="InterPro"/>
</dbReference>
<proteinExistence type="predicted"/>
<dbReference type="InterPro" id="IPR013693">
    <property type="entry name" value="SpoIID/LytB_N"/>
</dbReference>
<dbReference type="Proteomes" id="UP000824136">
    <property type="component" value="Unassembled WGS sequence"/>
</dbReference>
<evidence type="ECO:0000313" key="3">
    <source>
        <dbReference type="Proteomes" id="UP000824136"/>
    </source>
</evidence>
<organism evidence="2 3">
    <name type="scientific">Candidatus Faeciplasma pullistercoris</name>
    <dbReference type="NCBI Taxonomy" id="2840800"/>
    <lineage>
        <taxon>Bacteria</taxon>
        <taxon>Bacillati</taxon>
        <taxon>Bacillota</taxon>
        <taxon>Clostridia</taxon>
        <taxon>Eubacteriales</taxon>
        <taxon>Oscillospiraceae</taxon>
        <taxon>Oscillospiraceae incertae sedis</taxon>
        <taxon>Candidatus Faeciplasma</taxon>
    </lineage>
</organism>
<reference evidence="2" key="1">
    <citation type="submission" date="2020-10" db="EMBL/GenBank/DDBJ databases">
        <authorList>
            <person name="Gilroy R."/>
        </authorList>
    </citation>
    <scope>NUCLEOTIDE SEQUENCE</scope>
    <source>
        <strain evidence="2">CHK33-4379</strain>
    </source>
</reference>
<accession>A0A9D1GUN3</accession>
<evidence type="ECO:0000313" key="2">
    <source>
        <dbReference type="EMBL" id="HIT59501.1"/>
    </source>
</evidence>
<dbReference type="AlphaFoldDB" id="A0A9D1GUN3"/>
<feature type="domain" description="Sporulation stage II protein D amidase enhancer LytB N-terminal" evidence="1">
    <location>
        <begin position="66"/>
        <end position="169"/>
    </location>
</feature>